<gene>
    <name evidence="1" type="ORF">DNU06_16485</name>
</gene>
<comment type="caution">
    <text evidence="1">The sequence shown here is derived from an EMBL/GenBank/DDBJ whole genome shotgun (WGS) entry which is preliminary data.</text>
</comment>
<keyword evidence="2" id="KW-1185">Reference proteome</keyword>
<dbReference type="Proteomes" id="UP000249248">
    <property type="component" value="Unassembled WGS sequence"/>
</dbReference>
<evidence type="ECO:0000313" key="2">
    <source>
        <dbReference type="Proteomes" id="UP000249248"/>
    </source>
</evidence>
<sequence length="359" mass="41252">MAICYLQSLKSKIKDVIKVIINTFSPLLSLSVYKKMQSKKRNSVFILKPESFKKIQIITLLLLIFKTSLAQDPTFSQFHNNPIYLNPALAGADHGCPSIHINSRYQNFNTGIFNTNTVSIDSYNRKLRGGIAFNLVNEMVGYNTYINNAAYLTYSFHQKLSRNYTLLVGVQAGYNQNFFNWNELNFGDQIDPRVGFIYTTSDLPGGAVYQNLWGTIRYLNINSGIAIYSPLIYGGFSVKNLLKPRRSFLQDQIKLDRKYIAHLGLNFNLENYSNILENVVISPQFMYSKQGRFEEIIFGFNAKYKIISLGSFFRINNAVIFSIGLNFNKLKLTYSQDYQVYNYSGILNKIHEVSLHLFF</sequence>
<dbReference type="AlphaFoldDB" id="A0A2W1MYY9"/>
<evidence type="ECO:0008006" key="3">
    <source>
        <dbReference type="Google" id="ProtNLM"/>
    </source>
</evidence>
<name>A0A2W1MYY9_9FLAO</name>
<evidence type="ECO:0000313" key="1">
    <source>
        <dbReference type="EMBL" id="PZE15771.1"/>
    </source>
</evidence>
<proteinExistence type="predicted"/>
<dbReference type="NCBIfam" id="TIGR03519">
    <property type="entry name" value="T9SS_PorP_fam"/>
    <property type="match status" value="1"/>
</dbReference>
<reference evidence="1 2" key="1">
    <citation type="submission" date="2018-06" db="EMBL/GenBank/DDBJ databases">
        <title>The draft genome sequence of Crocinitomix sp. SM1701.</title>
        <authorList>
            <person name="Zhang X."/>
        </authorList>
    </citation>
    <scope>NUCLEOTIDE SEQUENCE [LARGE SCALE GENOMIC DNA]</scope>
    <source>
        <strain evidence="1 2">SM1701</strain>
    </source>
</reference>
<protein>
    <recommendedName>
        <fullName evidence="3">Type IX secretion system membrane protein PorP/SprF</fullName>
    </recommendedName>
</protein>
<dbReference type="Pfam" id="PF11751">
    <property type="entry name" value="PorP_SprF"/>
    <property type="match status" value="1"/>
</dbReference>
<dbReference type="EMBL" id="QKSB01000017">
    <property type="protein sequence ID" value="PZE15771.1"/>
    <property type="molecule type" value="Genomic_DNA"/>
</dbReference>
<dbReference type="InterPro" id="IPR019861">
    <property type="entry name" value="PorP/SprF_Bacteroidetes"/>
</dbReference>
<organism evidence="1 2">
    <name type="scientific">Putridiphycobacter roseus</name>
    <dbReference type="NCBI Taxonomy" id="2219161"/>
    <lineage>
        <taxon>Bacteria</taxon>
        <taxon>Pseudomonadati</taxon>
        <taxon>Bacteroidota</taxon>
        <taxon>Flavobacteriia</taxon>
        <taxon>Flavobacteriales</taxon>
        <taxon>Crocinitomicaceae</taxon>
        <taxon>Putridiphycobacter</taxon>
    </lineage>
</organism>
<accession>A0A2W1MYY9</accession>